<dbReference type="FunFam" id="3.40.50.1970:FF:000003">
    <property type="entry name" value="Alcohol dehydrogenase, iron-containing"/>
    <property type="match status" value="1"/>
</dbReference>
<dbReference type="AlphaFoldDB" id="A0A1H2W6C8"/>
<organism evidence="4 5">
    <name type="scientific">Tepidimicrobium xylanilyticum</name>
    <dbReference type="NCBI Taxonomy" id="1123352"/>
    <lineage>
        <taxon>Bacteria</taxon>
        <taxon>Bacillati</taxon>
        <taxon>Bacillota</taxon>
        <taxon>Tissierellia</taxon>
        <taxon>Tissierellales</taxon>
        <taxon>Tepidimicrobiaceae</taxon>
        <taxon>Tepidimicrobium</taxon>
    </lineage>
</organism>
<dbReference type="Gene3D" id="1.20.1090.10">
    <property type="entry name" value="Dehydroquinate synthase-like - alpha domain"/>
    <property type="match status" value="1"/>
</dbReference>
<evidence type="ECO:0000313" key="5">
    <source>
        <dbReference type="Proteomes" id="UP000198828"/>
    </source>
</evidence>
<dbReference type="CDD" id="cd08187">
    <property type="entry name" value="BDH"/>
    <property type="match status" value="1"/>
</dbReference>
<dbReference type="GO" id="GO:0005829">
    <property type="term" value="C:cytosol"/>
    <property type="evidence" value="ECO:0007669"/>
    <property type="project" value="TreeGrafter"/>
</dbReference>
<feature type="domain" description="Alcohol dehydrogenase iron-type/glycerol dehydrogenase GldA" evidence="2">
    <location>
        <begin position="9"/>
        <end position="177"/>
    </location>
</feature>
<evidence type="ECO:0000259" key="3">
    <source>
        <dbReference type="Pfam" id="PF25137"/>
    </source>
</evidence>
<keyword evidence="5" id="KW-1185">Reference proteome</keyword>
<gene>
    <name evidence="4" type="ORF">SAMN05660923_01170</name>
</gene>
<dbReference type="GO" id="GO:0008106">
    <property type="term" value="F:alcohol dehydrogenase (NADP+) activity"/>
    <property type="evidence" value="ECO:0007669"/>
    <property type="project" value="TreeGrafter"/>
</dbReference>
<accession>A0A1H2W6C8</accession>
<reference evidence="4 5" key="1">
    <citation type="submission" date="2016-10" db="EMBL/GenBank/DDBJ databases">
        <authorList>
            <person name="de Groot N.N."/>
        </authorList>
    </citation>
    <scope>NUCLEOTIDE SEQUENCE [LARGE SCALE GENOMIC DNA]</scope>
    <source>
        <strain evidence="4 5">DSM 23310</strain>
    </source>
</reference>
<dbReference type="Pfam" id="PF25137">
    <property type="entry name" value="ADH_Fe_C"/>
    <property type="match status" value="1"/>
</dbReference>
<evidence type="ECO:0000259" key="2">
    <source>
        <dbReference type="Pfam" id="PF00465"/>
    </source>
</evidence>
<protein>
    <submittedName>
        <fullName evidence="4">Uncharacterized protein</fullName>
    </submittedName>
</protein>
<dbReference type="GO" id="GO:1990002">
    <property type="term" value="F:methylglyoxal reductase (NADPH) (acetol producing) activity"/>
    <property type="evidence" value="ECO:0007669"/>
    <property type="project" value="TreeGrafter"/>
</dbReference>
<keyword evidence="1" id="KW-0560">Oxidoreductase</keyword>
<sequence>MLNFSYHSPTKILFGKDMEFEVGKEVANYGKKILLHYGGGSIKRIGLYDRVIDSLKKEGIEYIELPGVQPNPRLKLVRKGIEICKEEDIDLILAVGGGSVVDSAKAIGIGAKYDGDVWELFEKKAVPKDTIPVGVILTLPATGSETSNSTVVTNEETKVKVSVRSEIVRPAFAILNPETTYSLPKEQTSAGVSDIMAHIFERYFTNTRNVDLTDRLCEGTLRTLIKYAPIVLKEPNNYAARAEIMWTGTIAHNGILGLGREEDWASHKIGHEISAMYDTTHGVTLSIIFPAWMKYVYKNNVERFAQFAVRVFDVEADFNNPEVVALEGIRRLEEFFRSIGLPTTFKEAGIPTDKIDEMARRCISNSGGDSVGFFVKLYEKDVLEIYKLALE</sequence>
<evidence type="ECO:0000256" key="1">
    <source>
        <dbReference type="ARBA" id="ARBA00023002"/>
    </source>
</evidence>
<dbReference type="InterPro" id="IPR056798">
    <property type="entry name" value="ADH_Fe_C"/>
</dbReference>
<evidence type="ECO:0000313" key="4">
    <source>
        <dbReference type="EMBL" id="SDW75824.1"/>
    </source>
</evidence>
<dbReference type="InterPro" id="IPR044731">
    <property type="entry name" value="BDH-like"/>
</dbReference>
<dbReference type="GO" id="GO:0046872">
    <property type="term" value="F:metal ion binding"/>
    <property type="evidence" value="ECO:0007669"/>
    <property type="project" value="InterPro"/>
</dbReference>
<dbReference type="Pfam" id="PF00465">
    <property type="entry name" value="Fe-ADH"/>
    <property type="match status" value="1"/>
</dbReference>
<name>A0A1H2W6C8_9FIRM</name>
<dbReference type="Gene3D" id="3.40.50.1970">
    <property type="match status" value="1"/>
</dbReference>
<dbReference type="Proteomes" id="UP000198828">
    <property type="component" value="Unassembled WGS sequence"/>
</dbReference>
<dbReference type="PANTHER" id="PTHR43633">
    <property type="entry name" value="ALCOHOL DEHYDROGENASE YQHD"/>
    <property type="match status" value="1"/>
</dbReference>
<dbReference type="PROSITE" id="PS00060">
    <property type="entry name" value="ADH_IRON_2"/>
    <property type="match status" value="1"/>
</dbReference>
<dbReference type="RefSeq" id="WP_093751755.1">
    <property type="nucleotide sequence ID" value="NZ_FNNG01000004.1"/>
</dbReference>
<dbReference type="OrthoDB" id="9801156at2"/>
<dbReference type="SUPFAM" id="SSF56796">
    <property type="entry name" value="Dehydroquinate synthase-like"/>
    <property type="match status" value="1"/>
</dbReference>
<dbReference type="GO" id="GO:1990362">
    <property type="term" value="F:butanol dehydrogenase (NAD+) activity"/>
    <property type="evidence" value="ECO:0007669"/>
    <property type="project" value="InterPro"/>
</dbReference>
<dbReference type="InterPro" id="IPR001670">
    <property type="entry name" value="ADH_Fe/GldA"/>
</dbReference>
<feature type="domain" description="Fe-containing alcohol dehydrogenase-like C-terminal" evidence="3">
    <location>
        <begin position="192"/>
        <end position="389"/>
    </location>
</feature>
<dbReference type="PANTHER" id="PTHR43633:SF1">
    <property type="entry name" value="ALCOHOL DEHYDROGENASE YQHD"/>
    <property type="match status" value="1"/>
</dbReference>
<proteinExistence type="predicted"/>
<dbReference type="InterPro" id="IPR018211">
    <property type="entry name" value="ADH_Fe_CS"/>
</dbReference>
<dbReference type="EMBL" id="FNNG01000004">
    <property type="protein sequence ID" value="SDW75824.1"/>
    <property type="molecule type" value="Genomic_DNA"/>
</dbReference>